<evidence type="ECO:0000256" key="1">
    <source>
        <dbReference type="SAM" id="MobiDB-lite"/>
    </source>
</evidence>
<dbReference type="AlphaFoldDB" id="A0A4Q7LLS0"/>
<protein>
    <submittedName>
        <fullName evidence="2">Uncharacterized protein</fullName>
    </submittedName>
</protein>
<accession>A0A4Q7LLS0</accession>
<dbReference type="Proteomes" id="UP000293519">
    <property type="component" value="Unassembled WGS sequence"/>
</dbReference>
<dbReference type="EMBL" id="SGWW01000004">
    <property type="protein sequence ID" value="RZS55103.1"/>
    <property type="molecule type" value="Genomic_DNA"/>
</dbReference>
<evidence type="ECO:0000313" key="2">
    <source>
        <dbReference type="EMBL" id="RZS55103.1"/>
    </source>
</evidence>
<evidence type="ECO:0000313" key="3">
    <source>
        <dbReference type="Proteomes" id="UP000293519"/>
    </source>
</evidence>
<organism evidence="2 3">
    <name type="scientific">Microcella putealis</name>
    <dbReference type="NCBI Taxonomy" id="337005"/>
    <lineage>
        <taxon>Bacteria</taxon>
        <taxon>Bacillati</taxon>
        <taxon>Actinomycetota</taxon>
        <taxon>Actinomycetes</taxon>
        <taxon>Micrococcales</taxon>
        <taxon>Microbacteriaceae</taxon>
        <taxon>Microcella</taxon>
    </lineage>
</organism>
<reference evidence="2 3" key="1">
    <citation type="journal article" date="2015" name="Stand. Genomic Sci.">
        <title>Genomic Encyclopedia of Bacterial and Archaeal Type Strains, Phase III: the genomes of soil and plant-associated and newly described type strains.</title>
        <authorList>
            <person name="Whitman W.B."/>
            <person name="Woyke T."/>
            <person name="Klenk H.P."/>
            <person name="Zhou Y."/>
            <person name="Lilburn T.G."/>
            <person name="Beck B.J."/>
            <person name="De Vos P."/>
            <person name="Vandamme P."/>
            <person name="Eisen J.A."/>
            <person name="Garrity G."/>
            <person name="Hugenholtz P."/>
            <person name="Kyrpides N.C."/>
        </authorList>
    </citation>
    <scope>NUCLEOTIDE SEQUENCE [LARGE SCALE GENOMIC DNA]</scope>
    <source>
        <strain evidence="2 3">CV2</strain>
    </source>
</reference>
<sequence length="51" mass="5286">MHPSGFRAAKAGDAPHLRGAPAHGQGGLALQPCERLLDVGDEVGRVLNADR</sequence>
<feature type="region of interest" description="Disordered" evidence="1">
    <location>
        <begin position="1"/>
        <end position="27"/>
    </location>
</feature>
<name>A0A4Q7LLS0_9MICO</name>
<proteinExistence type="predicted"/>
<comment type="caution">
    <text evidence="2">The sequence shown here is derived from an EMBL/GenBank/DDBJ whole genome shotgun (WGS) entry which is preliminary data.</text>
</comment>
<gene>
    <name evidence="2" type="ORF">EV141_2088</name>
</gene>
<keyword evidence="3" id="KW-1185">Reference proteome</keyword>